<evidence type="ECO:0000256" key="6">
    <source>
        <dbReference type="ARBA" id="ARBA00022833"/>
    </source>
</evidence>
<sequence>MIEKRIHSLPLWFFQNLIRYKEIHHFVSSRIGGFSNPPYNSLNLGFHVGDNPNVILKNREKLALVLGIPLSNFTTAKQTHDCNVEIVTEGLRGSGTFNYDTAINATDAMVTNIPNICLMVLQADCVPILFFDLKKKVIGIAHAGWRGTVRMVAKNTVSILKKKFQCSVNDIFVGIGPSIGPCCYEVNLKTLTPDGKSFDTKSEYIDNYSSGNKGYFNLWRANKIQLIQTGIPEKNIETAEICTHCNHDTFFSYRYEKRETGRFGAGIMLSNL</sequence>
<dbReference type="NCBIfam" id="TIGR00726">
    <property type="entry name" value="peptidoglycan editing factor PgeF"/>
    <property type="match status" value="1"/>
</dbReference>
<evidence type="ECO:0000256" key="5">
    <source>
        <dbReference type="ARBA" id="ARBA00022801"/>
    </source>
</evidence>
<keyword evidence="4" id="KW-0479">Metal-binding</keyword>
<dbReference type="Proteomes" id="UP000319783">
    <property type="component" value="Unassembled WGS sequence"/>
</dbReference>
<comment type="catalytic activity">
    <reaction evidence="1">
        <text>inosine + phosphate = alpha-D-ribose 1-phosphate + hypoxanthine</text>
        <dbReference type="Rhea" id="RHEA:27646"/>
        <dbReference type="ChEBI" id="CHEBI:17368"/>
        <dbReference type="ChEBI" id="CHEBI:17596"/>
        <dbReference type="ChEBI" id="CHEBI:43474"/>
        <dbReference type="ChEBI" id="CHEBI:57720"/>
        <dbReference type="EC" id="2.4.2.1"/>
    </reaction>
    <physiologicalReaction direction="left-to-right" evidence="1">
        <dbReference type="Rhea" id="RHEA:27647"/>
    </physiologicalReaction>
</comment>
<dbReference type="GO" id="GO:0016787">
    <property type="term" value="F:hydrolase activity"/>
    <property type="evidence" value="ECO:0007669"/>
    <property type="project" value="UniProtKB-KW"/>
</dbReference>
<dbReference type="EMBL" id="SULG01000021">
    <property type="protein sequence ID" value="TLD42368.1"/>
    <property type="molecule type" value="Genomic_DNA"/>
</dbReference>
<dbReference type="InterPro" id="IPR003730">
    <property type="entry name" value="Cu_polyphenol_OxRdtase"/>
</dbReference>
<dbReference type="AlphaFoldDB" id="A0A533QCD2"/>
<evidence type="ECO:0000256" key="2">
    <source>
        <dbReference type="ARBA" id="ARBA00007353"/>
    </source>
</evidence>
<dbReference type="InterPro" id="IPR011324">
    <property type="entry name" value="Cytotoxic_necrot_fac-like_cat"/>
</dbReference>
<keyword evidence="5" id="KW-0378">Hydrolase</keyword>
<evidence type="ECO:0000313" key="12">
    <source>
        <dbReference type="Proteomes" id="UP000319783"/>
    </source>
</evidence>
<comment type="caution">
    <text evidence="11">The sequence shown here is derived from an EMBL/GenBank/DDBJ whole genome shotgun (WGS) entry which is preliminary data.</text>
</comment>
<dbReference type="SUPFAM" id="SSF64438">
    <property type="entry name" value="CNF1/YfiH-like putative cysteine hydrolases"/>
    <property type="match status" value="1"/>
</dbReference>
<organism evidence="11 12">
    <name type="scientific">Candidatus Jettenia ecosi</name>
    <dbReference type="NCBI Taxonomy" id="2494326"/>
    <lineage>
        <taxon>Bacteria</taxon>
        <taxon>Pseudomonadati</taxon>
        <taxon>Planctomycetota</taxon>
        <taxon>Candidatus Brocadiia</taxon>
        <taxon>Candidatus Brocadiales</taxon>
        <taxon>Candidatus Brocadiaceae</taxon>
        <taxon>Candidatus Jettenia</taxon>
    </lineage>
</organism>
<proteinExistence type="inferred from homology"/>
<evidence type="ECO:0000256" key="8">
    <source>
        <dbReference type="ARBA" id="ARBA00048968"/>
    </source>
</evidence>
<dbReference type="CDD" id="cd16833">
    <property type="entry name" value="YfiH"/>
    <property type="match status" value="1"/>
</dbReference>
<dbReference type="PANTHER" id="PTHR30616">
    <property type="entry name" value="UNCHARACTERIZED PROTEIN YFIH"/>
    <property type="match status" value="1"/>
</dbReference>
<dbReference type="PANTHER" id="PTHR30616:SF2">
    <property type="entry name" value="PURINE NUCLEOSIDE PHOSPHORYLASE LACC1"/>
    <property type="match status" value="1"/>
</dbReference>
<evidence type="ECO:0000256" key="1">
    <source>
        <dbReference type="ARBA" id="ARBA00000553"/>
    </source>
</evidence>
<accession>A0A533QCD2</accession>
<evidence type="ECO:0000256" key="9">
    <source>
        <dbReference type="ARBA" id="ARBA00049893"/>
    </source>
</evidence>
<keyword evidence="6" id="KW-0862">Zinc</keyword>
<dbReference type="Pfam" id="PF02578">
    <property type="entry name" value="Cu-oxidase_4"/>
    <property type="match status" value="1"/>
</dbReference>
<evidence type="ECO:0000256" key="10">
    <source>
        <dbReference type="RuleBase" id="RU361274"/>
    </source>
</evidence>
<evidence type="ECO:0000256" key="7">
    <source>
        <dbReference type="ARBA" id="ARBA00047989"/>
    </source>
</evidence>
<comment type="similarity">
    <text evidence="2 10">Belongs to the purine nucleoside phosphorylase YfiH/LACC1 family.</text>
</comment>
<evidence type="ECO:0000256" key="4">
    <source>
        <dbReference type="ARBA" id="ARBA00022723"/>
    </source>
</evidence>
<evidence type="ECO:0000256" key="3">
    <source>
        <dbReference type="ARBA" id="ARBA00022679"/>
    </source>
</evidence>
<dbReference type="Gene3D" id="3.60.140.10">
    <property type="entry name" value="CNF1/YfiH-like putative cysteine hydrolases"/>
    <property type="match status" value="1"/>
</dbReference>
<comment type="catalytic activity">
    <reaction evidence="9">
        <text>S-methyl-5'-thioadenosine + phosphate = 5-(methylsulfanyl)-alpha-D-ribose 1-phosphate + adenine</text>
        <dbReference type="Rhea" id="RHEA:11852"/>
        <dbReference type="ChEBI" id="CHEBI:16708"/>
        <dbReference type="ChEBI" id="CHEBI:17509"/>
        <dbReference type="ChEBI" id="CHEBI:43474"/>
        <dbReference type="ChEBI" id="CHEBI:58533"/>
        <dbReference type="EC" id="2.4.2.28"/>
    </reaction>
    <physiologicalReaction direction="left-to-right" evidence="9">
        <dbReference type="Rhea" id="RHEA:11853"/>
    </physiologicalReaction>
</comment>
<gene>
    <name evidence="11" type="ORF">JETT_1302</name>
</gene>
<comment type="catalytic activity">
    <reaction evidence="7">
        <text>adenosine + H2O + H(+) = inosine + NH4(+)</text>
        <dbReference type="Rhea" id="RHEA:24408"/>
        <dbReference type="ChEBI" id="CHEBI:15377"/>
        <dbReference type="ChEBI" id="CHEBI:15378"/>
        <dbReference type="ChEBI" id="CHEBI:16335"/>
        <dbReference type="ChEBI" id="CHEBI:17596"/>
        <dbReference type="ChEBI" id="CHEBI:28938"/>
        <dbReference type="EC" id="3.5.4.4"/>
    </reaction>
    <physiologicalReaction direction="left-to-right" evidence="7">
        <dbReference type="Rhea" id="RHEA:24409"/>
    </physiologicalReaction>
</comment>
<keyword evidence="3" id="KW-0808">Transferase</keyword>
<dbReference type="GO" id="GO:0005507">
    <property type="term" value="F:copper ion binding"/>
    <property type="evidence" value="ECO:0007669"/>
    <property type="project" value="TreeGrafter"/>
</dbReference>
<reference evidence="11 12" key="1">
    <citation type="submission" date="2019-04" db="EMBL/GenBank/DDBJ databases">
        <title>Genome of a novel bacterium Candidatus Jettenia ecosi reconstructed from metagenome of an anammox bioreactor.</title>
        <authorList>
            <person name="Mardanov A.V."/>
            <person name="Beletsky A.V."/>
            <person name="Ravin N.V."/>
            <person name="Botchkova E.A."/>
            <person name="Litti Y.V."/>
            <person name="Nozhevnikova A.N."/>
        </authorList>
    </citation>
    <scope>NUCLEOTIDE SEQUENCE [LARGE SCALE GENOMIC DNA]</scope>
    <source>
        <strain evidence="11">J2</strain>
    </source>
</reference>
<evidence type="ECO:0000313" key="11">
    <source>
        <dbReference type="EMBL" id="TLD42368.1"/>
    </source>
</evidence>
<name>A0A533QCD2_9BACT</name>
<dbReference type="InterPro" id="IPR038371">
    <property type="entry name" value="Cu_polyphenol_OxRdtase_sf"/>
</dbReference>
<comment type="catalytic activity">
    <reaction evidence="8">
        <text>adenosine + phosphate = alpha-D-ribose 1-phosphate + adenine</text>
        <dbReference type="Rhea" id="RHEA:27642"/>
        <dbReference type="ChEBI" id="CHEBI:16335"/>
        <dbReference type="ChEBI" id="CHEBI:16708"/>
        <dbReference type="ChEBI" id="CHEBI:43474"/>
        <dbReference type="ChEBI" id="CHEBI:57720"/>
        <dbReference type="EC" id="2.4.2.1"/>
    </reaction>
    <physiologicalReaction direction="left-to-right" evidence="8">
        <dbReference type="Rhea" id="RHEA:27643"/>
    </physiologicalReaction>
</comment>
<protein>
    <recommendedName>
        <fullName evidence="10">Purine nucleoside phosphorylase</fullName>
    </recommendedName>
</protein>
<dbReference type="GO" id="GO:0017061">
    <property type="term" value="F:S-methyl-5-thioadenosine phosphorylase activity"/>
    <property type="evidence" value="ECO:0007669"/>
    <property type="project" value="UniProtKB-EC"/>
</dbReference>